<evidence type="ECO:0000313" key="3">
    <source>
        <dbReference type="Proteomes" id="UP001228690"/>
    </source>
</evidence>
<dbReference type="Proteomes" id="UP001228690">
    <property type="component" value="Chromosome"/>
</dbReference>
<keyword evidence="3" id="KW-1185">Reference proteome</keyword>
<feature type="compositionally biased region" description="Acidic residues" evidence="1">
    <location>
        <begin position="315"/>
        <end position="329"/>
    </location>
</feature>
<sequence length="491" mass="57026">MAEFSERSIRMELIYIELDRQVVAERFGKSGETGEEPDLVSGKLPFDPEIPLPYILRQDSNRSLEQHGTEDSETASSLDWNSVVDGILYVVLYEPKHEYGNYYRDFLLTLEPELPHILQDRLRDQYEEKLWLHARDTVRILLFLLPGETWPLLELCYLYEQEAENALSEHRFAACNEAWNLAALGYRQLSERDDADAKCYFQVGYYYLQCWNYPAAYQAFVSAQQLMLSPEHPLWGRCHDQLQKIKLFEPPERSRKPRRKSLGEPEEKFGEKLTEKPPEKPLSLRWSRILGSLQRALGAERGTRRNGLEPKDGTDETGQEDQWDSFEDSEDLTGKSLWLRSINELDEMLREQPYSGCLWYIRGLCLLYGSDGVVLRGLPISTVPTVGESGDNDRASGPACRAFLKAKELGWTATPEWLLPYYLGLSLYLEGLYREAERSFMEVLQHDTQHSATLYWLEKLYSDIQDRRSTQYQALLQTLDPEFPDLIQTFI</sequence>
<proteinExistence type="predicted"/>
<dbReference type="SUPFAM" id="SSF48452">
    <property type="entry name" value="TPR-like"/>
    <property type="match status" value="1"/>
</dbReference>
<accession>A0ABY8MI48</accession>
<evidence type="ECO:0008006" key="4">
    <source>
        <dbReference type="Google" id="ProtNLM"/>
    </source>
</evidence>
<evidence type="ECO:0000256" key="1">
    <source>
        <dbReference type="SAM" id="MobiDB-lite"/>
    </source>
</evidence>
<reference evidence="2 3" key="1">
    <citation type="submission" date="2023-04" db="EMBL/GenBank/DDBJ databases">
        <title>Spirochaete genome identified in red abalone sample constitutes a novel genus.</title>
        <authorList>
            <person name="Sharma S.P."/>
            <person name="Purcell C.M."/>
            <person name="Hyde J.R."/>
            <person name="Severin A.J."/>
        </authorList>
    </citation>
    <scope>NUCLEOTIDE SEQUENCE [LARGE SCALE GENOMIC DNA]</scope>
    <source>
        <strain evidence="2 3">SP-2023</strain>
    </source>
</reference>
<organism evidence="2 3">
    <name type="scientific">Candidatus Haliotispira prima</name>
    <dbReference type="NCBI Taxonomy" id="3034016"/>
    <lineage>
        <taxon>Bacteria</taxon>
        <taxon>Pseudomonadati</taxon>
        <taxon>Spirochaetota</taxon>
        <taxon>Spirochaetia</taxon>
        <taxon>Spirochaetales</taxon>
        <taxon>Spirochaetaceae</taxon>
        <taxon>Candidatus Haliotispira</taxon>
    </lineage>
</organism>
<feature type="region of interest" description="Disordered" evidence="1">
    <location>
        <begin position="300"/>
        <end position="329"/>
    </location>
</feature>
<dbReference type="InterPro" id="IPR011990">
    <property type="entry name" value="TPR-like_helical_dom_sf"/>
</dbReference>
<evidence type="ECO:0000313" key="2">
    <source>
        <dbReference type="EMBL" id="WGK69235.1"/>
    </source>
</evidence>
<dbReference type="Gene3D" id="1.25.40.10">
    <property type="entry name" value="Tetratricopeptide repeat domain"/>
    <property type="match status" value="1"/>
</dbReference>
<dbReference type="RefSeq" id="WP_326927423.1">
    <property type="nucleotide sequence ID" value="NZ_CP123443.1"/>
</dbReference>
<name>A0ABY8MI48_9SPIO</name>
<feature type="compositionally biased region" description="Basic and acidic residues" evidence="1">
    <location>
        <begin position="261"/>
        <end position="279"/>
    </location>
</feature>
<dbReference type="EMBL" id="CP123443">
    <property type="protein sequence ID" value="WGK69235.1"/>
    <property type="molecule type" value="Genomic_DNA"/>
</dbReference>
<feature type="compositionally biased region" description="Basic and acidic residues" evidence="1">
    <location>
        <begin position="301"/>
        <end position="314"/>
    </location>
</feature>
<feature type="region of interest" description="Disordered" evidence="1">
    <location>
        <begin position="249"/>
        <end position="280"/>
    </location>
</feature>
<gene>
    <name evidence="2" type="ORF">P0082_12280</name>
</gene>
<protein>
    <recommendedName>
        <fullName evidence="4">Tetratricopeptide repeat protein</fullName>
    </recommendedName>
</protein>